<geneLocation type="plasmid" evidence="2 3">
    <name>p242883</name>
</geneLocation>
<keyword evidence="2" id="KW-0547">Nucleotide-binding</keyword>
<sequence length="98" mass="11459">MDLLILDDFALLPMGRQEAVNLFEVIEDRDETASTMLISQRPVADWCEVVGEDLLADAFLDRVRNQTHRDRTVRVLEFLHPRTSKGMHDTSLRELDWY</sequence>
<keyword evidence="2" id="KW-0614">Plasmid</keyword>
<dbReference type="InterPro" id="IPR002611">
    <property type="entry name" value="IstB_ATP-bd"/>
</dbReference>
<proteinExistence type="predicted"/>
<dbReference type="InterPro" id="IPR027417">
    <property type="entry name" value="P-loop_NTPase"/>
</dbReference>
<dbReference type="Gene3D" id="3.40.50.300">
    <property type="entry name" value="P-loop containing nucleotide triphosphate hydrolases"/>
    <property type="match status" value="1"/>
</dbReference>
<name>A0ABY7SFA1_9RHOB</name>
<feature type="domain" description="IstB-like ATP-binding" evidence="1">
    <location>
        <begin position="1"/>
        <end position="68"/>
    </location>
</feature>
<keyword evidence="3" id="KW-1185">Reference proteome</keyword>
<dbReference type="EMBL" id="CP067141">
    <property type="protein sequence ID" value="WCR05494.1"/>
    <property type="molecule type" value="Genomic_DNA"/>
</dbReference>
<protein>
    <submittedName>
        <fullName evidence="2">ATP-binding protein</fullName>
    </submittedName>
</protein>
<keyword evidence="2" id="KW-0067">ATP-binding</keyword>
<dbReference type="GO" id="GO:0005524">
    <property type="term" value="F:ATP binding"/>
    <property type="evidence" value="ECO:0007669"/>
    <property type="project" value="UniProtKB-KW"/>
</dbReference>
<gene>
    <name evidence="2" type="ORF">JHX88_21780</name>
</gene>
<evidence type="ECO:0000259" key="1">
    <source>
        <dbReference type="Pfam" id="PF01695"/>
    </source>
</evidence>
<evidence type="ECO:0000313" key="2">
    <source>
        <dbReference type="EMBL" id="WCR05494.1"/>
    </source>
</evidence>
<accession>A0ABY7SFA1</accession>
<organism evidence="2 3">
    <name type="scientific">Paracoccus saliphilus</name>
    <dbReference type="NCBI Taxonomy" id="405559"/>
    <lineage>
        <taxon>Bacteria</taxon>
        <taxon>Pseudomonadati</taxon>
        <taxon>Pseudomonadota</taxon>
        <taxon>Alphaproteobacteria</taxon>
        <taxon>Rhodobacterales</taxon>
        <taxon>Paracoccaceae</taxon>
        <taxon>Paracoccus</taxon>
    </lineage>
</organism>
<dbReference type="Pfam" id="PF01695">
    <property type="entry name" value="IstB_IS21"/>
    <property type="match status" value="1"/>
</dbReference>
<evidence type="ECO:0000313" key="3">
    <source>
        <dbReference type="Proteomes" id="UP001215549"/>
    </source>
</evidence>
<dbReference type="Proteomes" id="UP001215549">
    <property type="component" value="Plasmid p242883"/>
</dbReference>
<reference evidence="2 3" key="1">
    <citation type="submission" date="2021-01" db="EMBL/GenBank/DDBJ databases">
        <title>Biogeographic distribution of Paracoccus.</title>
        <authorList>
            <person name="Hollensteiner J."/>
            <person name="Leineberger J."/>
            <person name="Brinkhoff T."/>
            <person name="Daniel R."/>
        </authorList>
    </citation>
    <scope>NUCLEOTIDE SEQUENCE [LARGE SCALE GENOMIC DNA]</scope>
    <source>
        <strain evidence="2 3">DSM 18447</strain>
        <plasmid evidence="2 3">p242883</plasmid>
    </source>
</reference>